<dbReference type="AlphaFoldDB" id="A0A0S4QVR6"/>
<evidence type="ECO:0000256" key="1">
    <source>
        <dbReference type="SAM" id="MobiDB-lite"/>
    </source>
</evidence>
<evidence type="ECO:0000313" key="3">
    <source>
        <dbReference type="Proteomes" id="UP000198802"/>
    </source>
</evidence>
<feature type="region of interest" description="Disordered" evidence="1">
    <location>
        <begin position="23"/>
        <end position="46"/>
    </location>
</feature>
<gene>
    <name evidence="2" type="ORF">Ga0074812_123101</name>
</gene>
<accession>A0A0S4QVR6</accession>
<proteinExistence type="predicted"/>
<protein>
    <submittedName>
        <fullName evidence="2">Uncharacterized protein</fullName>
    </submittedName>
</protein>
<reference evidence="3" key="1">
    <citation type="submission" date="2015-11" db="EMBL/GenBank/DDBJ databases">
        <authorList>
            <person name="Varghese N."/>
        </authorList>
    </citation>
    <scope>NUCLEOTIDE SEQUENCE [LARGE SCALE GENOMIC DNA]</scope>
    <source>
        <strain evidence="3">DSM 45899</strain>
    </source>
</reference>
<evidence type="ECO:0000313" key="2">
    <source>
        <dbReference type="EMBL" id="CUU58972.1"/>
    </source>
</evidence>
<keyword evidence="3" id="KW-1185">Reference proteome</keyword>
<organism evidence="2 3">
    <name type="scientific">Parafrankia irregularis</name>
    <dbReference type="NCBI Taxonomy" id="795642"/>
    <lineage>
        <taxon>Bacteria</taxon>
        <taxon>Bacillati</taxon>
        <taxon>Actinomycetota</taxon>
        <taxon>Actinomycetes</taxon>
        <taxon>Frankiales</taxon>
        <taxon>Frankiaceae</taxon>
        <taxon>Parafrankia</taxon>
    </lineage>
</organism>
<dbReference type="Proteomes" id="UP000198802">
    <property type="component" value="Unassembled WGS sequence"/>
</dbReference>
<dbReference type="EMBL" id="FAOZ01000023">
    <property type="protein sequence ID" value="CUU58972.1"/>
    <property type="molecule type" value="Genomic_DNA"/>
</dbReference>
<sequence>MSRSQAKSVACTSLTWTVRARPEPVTAAEPSKSCQVSVGAPGRSAR</sequence>
<name>A0A0S4QVR6_9ACTN</name>